<dbReference type="EMBL" id="MU863628">
    <property type="protein sequence ID" value="KAK4103682.1"/>
    <property type="molecule type" value="Genomic_DNA"/>
</dbReference>
<feature type="signal peptide" evidence="1">
    <location>
        <begin position="1"/>
        <end position="25"/>
    </location>
</feature>
<proteinExistence type="predicted"/>
<evidence type="ECO:0008006" key="4">
    <source>
        <dbReference type="Google" id="ProtNLM"/>
    </source>
</evidence>
<name>A0AAN6Q4Z4_9PEZI</name>
<comment type="caution">
    <text evidence="2">The sequence shown here is derived from an EMBL/GenBank/DDBJ whole genome shotgun (WGS) entry which is preliminary data.</text>
</comment>
<dbReference type="Proteomes" id="UP001305647">
    <property type="component" value="Unassembled WGS sequence"/>
</dbReference>
<accession>A0AAN6Q4Z4</accession>
<keyword evidence="1" id="KW-0732">Signal</keyword>
<reference evidence="2" key="1">
    <citation type="journal article" date="2023" name="Mol. Phylogenet. Evol.">
        <title>Genome-scale phylogeny and comparative genomics of the fungal order Sordariales.</title>
        <authorList>
            <person name="Hensen N."/>
            <person name="Bonometti L."/>
            <person name="Westerberg I."/>
            <person name="Brannstrom I.O."/>
            <person name="Guillou S."/>
            <person name="Cros-Aarteil S."/>
            <person name="Calhoun S."/>
            <person name="Haridas S."/>
            <person name="Kuo A."/>
            <person name="Mondo S."/>
            <person name="Pangilinan J."/>
            <person name="Riley R."/>
            <person name="LaButti K."/>
            <person name="Andreopoulos B."/>
            <person name="Lipzen A."/>
            <person name="Chen C."/>
            <person name="Yan M."/>
            <person name="Daum C."/>
            <person name="Ng V."/>
            <person name="Clum A."/>
            <person name="Steindorff A."/>
            <person name="Ohm R.A."/>
            <person name="Martin F."/>
            <person name="Silar P."/>
            <person name="Natvig D.O."/>
            <person name="Lalanne C."/>
            <person name="Gautier V."/>
            <person name="Ament-Velasquez S.L."/>
            <person name="Kruys A."/>
            <person name="Hutchinson M.I."/>
            <person name="Powell A.J."/>
            <person name="Barry K."/>
            <person name="Miller A.N."/>
            <person name="Grigoriev I.V."/>
            <person name="Debuchy R."/>
            <person name="Gladieux P."/>
            <person name="Hiltunen Thoren M."/>
            <person name="Johannesson H."/>
        </authorList>
    </citation>
    <scope>NUCLEOTIDE SEQUENCE</scope>
    <source>
        <strain evidence="2">CBS 757.83</strain>
    </source>
</reference>
<reference evidence="2" key="2">
    <citation type="submission" date="2023-05" db="EMBL/GenBank/DDBJ databases">
        <authorList>
            <consortium name="Lawrence Berkeley National Laboratory"/>
            <person name="Steindorff A."/>
            <person name="Hensen N."/>
            <person name="Bonometti L."/>
            <person name="Westerberg I."/>
            <person name="Brannstrom I.O."/>
            <person name="Guillou S."/>
            <person name="Cros-Aarteil S."/>
            <person name="Calhoun S."/>
            <person name="Haridas S."/>
            <person name="Kuo A."/>
            <person name="Mondo S."/>
            <person name="Pangilinan J."/>
            <person name="Riley R."/>
            <person name="Labutti K."/>
            <person name="Andreopoulos B."/>
            <person name="Lipzen A."/>
            <person name="Chen C."/>
            <person name="Yanf M."/>
            <person name="Daum C."/>
            <person name="Ng V."/>
            <person name="Clum A."/>
            <person name="Ohm R."/>
            <person name="Martin F."/>
            <person name="Silar P."/>
            <person name="Natvig D."/>
            <person name="Lalanne C."/>
            <person name="Gautier V."/>
            <person name="Ament-Velasquez S.L."/>
            <person name="Kruys A."/>
            <person name="Hutchinson M.I."/>
            <person name="Powell A.J."/>
            <person name="Barry K."/>
            <person name="Miller A.N."/>
            <person name="Grigoriev I.V."/>
            <person name="Debuchy R."/>
            <person name="Gladieux P."/>
            <person name="Thoren M.H."/>
            <person name="Johannesson H."/>
        </authorList>
    </citation>
    <scope>NUCLEOTIDE SEQUENCE</scope>
    <source>
        <strain evidence="2">CBS 757.83</strain>
    </source>
</reference>
<evidence type="ECO:0000313" key="2">
    <source>
        <dbReference type="EMBL" id="KAK4103682.1"/>
    </source>
</evidence>
<sequence>MLGLGLRSRCCLLGTYLSWIQSIHAAEVRGVLTIGHGLRTPPPNRSNEALATEPQYYSNKVTRHASIGRQFLWRGWNGRGKSRHKALAWDWRDASALPVIHDVDITKNGSVQACMHHSKFQNKHCAGKLHTLTSRVRRCGTLVASTWRPSG</sequence>
<keyword evidence="3" id="KW-1185">Reference proteome</keyword>
<organism evidence="2 3">
    <name type="scientific">Parathielavia hyrcaniae</name>
    <dbReference type="NCBI Taxonomy" id="113614"/>
    <lineage>
        <taxon>Eukaryota</taxon>
        <taxon>Fungi</taxon>
        <taxon>Dikarya</taxon>
        <taxon>Ascomycota</taxon>
        <taxon>Pezizomycotina</taxon>
        <taxon>Sordariomycetes</taxon>
        <taxon>Sordariomycetidae</taxon>
        <taxon>Sordariales</taxon>
        <taxon>Chaetomiaceae</taxon>
        <taxon>Parathielavia</taxon>
    </lineage>
</organism>
<feature type="chain" id="PRO_5042889144" description="Secreted protein" evidence="1">
    <location>
        <begin position="26"/>
        <end position="151"/>
    </location>
</feature>
<dbReference type="AlphaFoldDB" id="A0AAN6Q4Z4"/>
<protein>
    <recommendedName>
        <fullName evidence="4">Secreted protein</fullName>
    </recommendedName>
</protein>
<evidence type="ECO:0000313" key="3">
    <source>
        <dbReference type="Proteomes" id="UP001305647"/>
    </source>
</evidence>
<gene>
    <name evidence="2" type="ORF">N658DRAFT_494183</name>
</gene>
<evidence type="ECO:0000256" key="1">
    <source>
        <dbReference type="SAM" id="SignalP"/>
    </source>
</evidence>